<sequence>MGVRSAQERPVKDEFPWFRGGKERQNDPGDIGWLNGMPVKEAFHTADDRVSLRASWEARGEFGMPDVLAPKECEHHERKQLDLVLSELREVRGKAAGQLGQDIGRRVLFSRLSRPFSSPPGKCRVLRGTPDLHGSPKTPHEQPLPQSVNRT</sequence>
<keyword evidence="3" id="KW-1185">Reference proteome</keyword>
<organism evidence="2 3">
    <name type="scientific">Deinococcus seoulensis</name>
    <dbReference type="NCBI Taxonomy" id="1837379"/>
    <lineage>
        <taxon>Bacteria</taxon>
        <taxon>Thermotogati</taxon>
        <taxon>Deinococcota</taxon>
        <taxon>Deinococci</taxon>
        <taxon>Deinococcales</taxon>
        <taxon>Deinococcaceae</taxon>
        <taxon>Deinococcus</taxon>
    </lineage>
</organism>
<reference evidence="3" key="1">
    <citation type="journal article" date="2019" name="Int. J. Syst. Evol. Microbiol.">
        <title>The Global Catalogue of Microorganisms (GCM) 10K type strain sequencing project: providing services to taxonomists for standard genome sequencing and annotation.</title>
        <authorList>
            <consortium name="The Broad Institute Genomics Platform"/>
            <consortium name="The Broad Institute Genome Sequencing Center for Infectious Disease"/>
            <person name="Wu L."/>
            <person name="Ma J."/>
        </authorList>
    </citation>
    <scope>NUCLEOTIDE SEQUENCE [LARGE SCALE GENOMIC DNA]</scope>
    <source>
        <strain evidence="3">JCM 31404</strain>
    </source>
</reference>
<dbReference type="RefSeq" id="WP_229778054.1">
    <property type="nucleotide sequence ID" value="NZ_BMQM01000036.1"/>
</dbReference>
<dbReference type="EMBL" id="BMQM01000036">
    <property type="protein sequence ID" value="GGR71529.1"/>
    <property type="molecule type" value="Genomic_DNA"/>
</dbReference>
<name>A0ABQ2RVF7_9DEIO</name>
<feature type="region of interest" description="Disordered" evidence="1">
    <location>
        <begin position="1"/>
        <end position="32"/>
    </location>
</feature>
<gene>
    <name evidence="2" type="ORF">GCM10008959_36540</name>
</gene>
<protein>
    <submittedName>
        <fullName evidence="2">Uncharacterized protein</fullName>
    </submittedName>
</protein>
<evidence type="ECO:0000313" key="2">
    <source>
        <dbReference type="EMBL" id="GGR71529.1"/>
    </source>
</evidence>
<comment type="caution">
    <text evidence="2">The sequence shown here is derived from an EMBL/GenBank/DDBJ whole genome shotgun (WGS) entry which is preliminary data.</text>
</comment>
<feature type="compositionally biased region" description="Basic and acidic residues" evidence="1">
    <location>
        <begin position="1"/>
        <end position="27"/>
    </location>
</feature>
<dbReference type="Proteomes" id="UP000634308">
    <property type="component" value="Unassembled WGS sequence"/>
</dbReference>
<accession>A0ABQ2RVF7</accession>
<feature type="region of interest" description="Disordered" evidence="1">
    <location>
        <begin position="113"/>
        <end position="151"/>
    </location>
</feature>
<evidence type="ECO:0000313" key="3">
    <source>
        <dbReference type="Proteomes" id="UP000634308"/>
    </source>
</evidence>
<proteinExistence type="predicted"/>
<evidence type="ECO:0000256" key="1">
    <source>
        <dbReference type="SAM" id="MobiDB-lite"/>
    </source>
</evidence>